<reference evidence="17" key="2">
    <citation type="submission" date="2020-03" db="EMBL/GenBank/DDBJ databases">
        <authorList>
            <person name="Fu F.-F."/>
            <person name="Chen J."/>
        </authorList>
    </citation>
    <scope>NUCLEOTIDE SEQUENCE</scope>
    <source>
        <strain evidence="17">Lc1</strain>
    </source>
</reference>
<dbReference type="Gene3D" id="2.60.40.420">
    <property type="entry name" value="Cupredoxins - blue copper proteins"/>
    <property type="match status" value="3"/>
</dbReference>
<dbReference type="InterPro" id="IPR017972">
    <property type="entry name" value="Cyt_P450_CS"/>
</dbReference>
<dbReference type="InterPro" id="IPR011706">
    <property type="entry name" value="Cu-oxidase_C"/>
</dbReference>
<organism evidence="17 18">
    <name type="scientific">Colletotrichum gloeosporioides</name>
    <name type="common">Anthracnose fungus</name>
    <name type="synonym">Glomerella cingulata</name>
    <dbReference type="NCBI Taxonomy" id="474922"/>
    <lineage>
        <taxon>Eukaryota</taxon>
        <taxon>Fungi</taxon>
        <taxon>Dikarya</taxon>
        <taxon>Ascomycota</taxon>
        <taxon>Pezizomycotina</taxon>
        <taxon>Sordariomycetes</taxon>
        <taxon>Hypocreomycetidae</taxon>
        <taxon>Glomerellales</taxon>
        <taxon>Glomerellaceae</taxon>
        <taxon>Colletotrichum</taxon>
        <taxon>Colletotrichum gloeosporioides species complex</taxon>
    </lineage>
</organism>
<dbReference type="GO" id="GO:0005507">
    <property type="term" value="F:copper ion binding"/>
    <property type="evidence" value="ECO:0007669"/>
    <property type="project" value="InterPro"/>
</dbReference>
<dbReference type="PROSITE" id="PS00086">
    <property type="entry name" value="CYTOCHROME_P450"/>
    <property type="match status" value="1"/>
</dbReference>
<keyword evidence="7" id="KW-0560">Oxidoreductase</keyword>
<gene>
    <name evidence="17" type="ORF">GCG54_00003995</name>
</gene>
<keyword evidence="5 11" id="KW-0479">Metal-binding</keyword>
<dbReference type="SUPFAM" id="SSF49503">
    <property type="entry name" value="Cupredoxins"/>
    <property type="match status" value="3"/>
</dbReference>
<evidence type="ECO:0000256" key="7">
    <source>
        <dbReference type="ARBA" id="ARBA00023002"/>
    </source>
</evidence>
<feature type="binding site" description="axial binding residue" evidence="11">
    <location>
        <position position="1013"/>
    </location>
    <ligand>
        <name>heme</name>
        <dbReference type="ChEBI" id="CHEBI:30413"/>
    </ligand>
    <ligandPart>
        <name>Fe</name>
        <dbReference type="ChEBI" id="CHEBI:18248"/>
    </ligandPart>
</feature>
<keyword evidence="10" id="KW-0325">Glycoprotein</keyword>
<dbReference type="AlphaFoldDB" id="A0A8H4C6J5"/>
<dbReference type="Pfam" id="PF07732">
    <property type="entry name" value="Cu-oxidase_3"/>
    <property type="match status" value="1"/>
</dbReference>
<name>A0A8H4C6J5_COLGL</name>
<dbReference type="InterPro" id="IPR036396">
    <property type="entry name" value="Cyt_P450_sf"/>
</dbReference>
<feature type="domain" description="Plastocyanin-like" evidence="15">
    <location>
        <begin position="422"/>
        <end position="558"/>
    </location>
</feature>
<evidence type="ECO:0000259" key="16">
    <source>
        <dbReference type="Pfam" id="PF07732"/>
    </source>
</evidence>
<evidence type="ECO:0000256" key="3">
    <source>
        <dbReference type="ARBA" id="ARBA00010617"/>
    </source>
</evidence>
<evidence type="ECO:0000256" key="2">
    <source>
        <dbReference type="ARBA" id="ARBA00010609"/>
    </source>
</evidence>
<evidence type="ECO:0000256" key="9">
    <source>
        <dbReference type="ARBA" id="ARBA00023033"/>
    </source>
</evidence>
<evidence type="ECO:0000259" key="15">
    <source>
        <dbReference type="Pfam" id="PF07731"/>
    </source>
</evidence>
<dbReference type="CDD" id="cd13895">
    <property type="entry name" value="CuRO_3_AAO_like_2"/>
    <property type="match status" value="1"/>
</dbReference>
<feature type="chain" id="PRO_5034019420" evidence="13">
    <location>
        <begin position="20"/>
        <end position="1144"/>
    </location>
</feature>
<dbReference type="GO" id="GO:0020037">
    <property type="term" value="F:heme binding"/>
    <property type="evidence" value="ECO:0007669"/>
    <property type="project" value="InterPro"/>
</dbReference>
<keyword evidence="6 13" id="KW-0732">Signal</keyword>
<evidence type="ECO:0000256" key="8">
    <source>
        <dbReference type="ARBA" id="ARBA00023004"/>
    </source>
</evidence>
<keyword evidence="4 11" id="KW-0349">Heme</keyword>
<dbReference type="Pfam" id="PF00394">
    <property type="entry name" value="Cu-oxidase"/>
    <property type="match status" value="1"/>
</dbReference>
<comment type="similarity">
    <text evidence="2">Belongs to the multicopper oxidase family.</text>
</comment>
<dbReference type="InterPro" id="IPR002401">
    <property type="entry name" value="Cyt_P450_E_grp-I"/>
</dbReference>
<comment type="cofactor">
    <cofactor evidence="1 11">
        <name>heme</name>
        <dbReference type="ChEBI" id="CHEBI:30413"/>
    </cofactor>
</comment>
<evidence type="ECO:0000256" key="5">
    <source>
        <dbReference type="ARBA" id="ARBA00022723"/>
    </source>
</evidence>
<dbReference type="RefSeq" id="XP_045257251.1">
    <property type="nucleotide sequence ID" value="XM_045404051.1"/>
</dbReference>
<dbReference type="InterPro" id="IPR008972">
    <property type="entry name" value="Cupredoxin"/>
</dbReference>
<dbReference type="Pfam" id="PF07731">
    <property type="entry name" value="Cu-oxidase_2"/>
    <property type="match status" value="1"/>
</dbReference>
<evidence type="ECO:0000256" key="13">
    <source>
        <dbReference type="SAM" id="SignalP"/>
    </source>
</evidence>
<dbReference type="PRINTS" id="PR00463">
    <property type="entry name" value="EP450I"/>
</dbReference>
<dbReference type="PANTHER" id="PTHR24305:SF230">
    <property type="entry name" value="P450, PUTATIVE (EUROFUNG)-RELATED"/>
    <property type="match status" value="1"/>
</dbReference>
<dbReference type="InterPro" id="IPR001117">
    <property type="entry name" value="Cu-oxidase_2nd"/>
</dbReference>
<dbReference type="InterPro" id="IPR033138">
    <property type="entry name" value="Cu_oxidase_CS"/>
</dbReference>
<dbReference type="GO" id="GO:0016705">
    <property type="term" value="F:oxidoreductase activity, acting on paired donors, with incorporation or reduction of molecular oxygen"/>
    <property type="evidence" value="ECO:0007669"/>
    <property type="project" value="InterPro"/>
</dbReference>
<dbReference type="InterPro" id="IPR011707">
    <property type="entry name" value="Cu-oxidase-like_N"/>
</dbReference>
<dbReference type="InterPro" id="IPR035666">
    <property type="entry name" value="MCO_CuRO_3"/>
</dbReference>
<keyword evidence="8 11" id="KW-0408">Iron</keyword>
<feature type="domain" description="Plastocyanin-like" evidence="14">
    <location>
        <begin position="176"/>
        <end position="331"/>
    </location>
</feature>
<sequence>MRPFVSLVSFLSCLAQVSAWAPRASGHGAPGHYGGMQTHDASFTPDHILRVTQQNVSIGCQTRESVVVNGTLYGPTLRLPPGQRSWIRVYNDMEHHNTTMHWHGLSMRMAPFSDGTPSASQWPIPPGRFFDYEVYPLKSESGTYFYHSHVGFQAMTAAGPLIIEDSAEPPYAYDDERIIMLSDYYNKTDTQIEKGLTASPFVWSGETNAVLINGVGVSVDETAGQNGCKLPIINVEPGKTYRLRFIGATAISMVQLGIVGHDNFTIISADGAYTKPHSENIMQLSSGQRFDVIFKAKTEEELNGTGDFLIQMETKDRPKVYQGYGVLRYYKATTQINKAPATPPLTFSTKPYEWAEYALEPLVPNNFPKASEVTRTINIDSRQLSTQSIIWQINGLEWNETSSPFPGDKPYLVNIYEQGEAAMPNYTAAMNNNGWDPTTLTWPAKLGEVLEIVWHNTGSLVNNGGGVDFHPFHAHGGHFWDIGSGNGTYNQTENEEKLKNYNPVKRDTTNLYRYGEKTTSGANAGWRAWRLRVEDAGVWMIHCHILQHMVMGMQTVWVMGDYKDIAVLPLLDTAGYLQFGGNSTGNSTDAPTAIFYGVGRAVYNIYFHPLRHYPGPRLWAISRLPWNLVNLKGSLAFRIRELHEQYGPVVRIAPDELSYTSSTAWKKIYGQRSPEFSKCFDGRGIAGPSVTNPAVRNGGIVTADQEPHARLRKAVLPAFSERALREQEEILQLYANKLVDRLRSSSKTGAPQDLVKWFSLAAFDIISDLAFGQAAGCLDDASQPWLQVIGTRAQGIVRYQFAIHYGLEGWLEWLAPKAQKLALKKHGELTAGKVKRRLQATENKKDFMSYILENPQADLSNADLVRMASAFIVAGSGTAATALSGITYFLCRSPEKYSRLTQEIRNAFTRDEDITMTSTGELRYLKAVIEEGLRIYPPSPSALPRFVPGAGEDIDGKWVPGGTAVGVHQLSAAHSGFNWSHPKDFIPERWMDEDFSRDDKSASQPFSFGPRNCIGKSMAYAELRIVLAKILWNFDLELVDMAEDWVSKQKVYLIWQKVPLMLHPERDIPKFLDACMSLIWNTQLDEALLSGRTDANKGRRRQRGTTTAPHNSDGAATTMKMRAMMRNMTKMTRRVDDRVDRSKN</sequence>
<evidence type="ECO:0000259" key="14">
    <source>
        <dbReference type="Pfam" id="PF00394"/>
    </source>
</evidence>
<evidence type="ECO:0000313" key="17">
    <source>
        <dbReference type="EMBL" id="KAF3798091.1"/>
    </source>
</evidence>
<comment type="caution">
    <text evidence="17">The sequence shown here is derived from an EMBL/GenBank/DDBJ whole genome shotgun (WGS) entry which is preliminary data.</text>
</comment>
<evidence type="ECO:0000256" key="11">
    <source>
        <dbReference type="PIRSR" id="PIRSR602401-1"/>
    </source>
</evidence>
<dbReference type="InterPro" id="IPR050121">
    <property type="entry name" value="Cytochrome_P450_monoxygenase"/>
</dbReference>
<proteinExistence type="inferred from homology"/>
<dbReference type="Gene3D" id="1.10.630.10">
    <property type="entry name" value="Cytochrome P450"/>
    <property type="match status" value="1"/>
</dbReference>
<evidence type="ECO:0000256" key="4">
    <source>
        <dbReference type="ARBA" id="ARBA00022617"/>
    </source>
</evidence>
<dbReference type="GO" id="GO:0004497">
    <property type="term" value="F:monooxygenase activity"/>
    <property type="evidence" value="ECO:0007669"/>
    <property type="project" value="UniProtKB-KW"/>
</dbReference>
<feature type="region of interest" description="Disordered" evidence="12">
    <location>
        <begin position="1091"/>
        <end position="1116"/>
    </location>
</feature>
<protein>
    <submittedName>
        <fullName evidence="17">Multicopper oxidase aurL2</fullName>
    </submittedName>
</protein>
<dbReference type="CDD" id="cd11058">
    <property type="entry name" value="CYP60B-like"/>
    <property type="match status" value="1"/>
</dbReference>
<dbReference type="GO" id="GO:0005506">
    <property type="term" value="F:iron ion binding"/>
    <property type="evidence" value="ECO:0007669"/>
    <property type="project" value="InterPro"/>
</dbReference>
<dbReference type="EMBL" id="WVTB01000103">
    <property type="protein sequence ID" value="KAF3798091.1"/>
    <property type="molecule type" value="Genomic_DNA"/>
</dbReference>
<dbReference type="GeneID" id="69011151"/>
<dbReference type="CDD" id="cd13873">
    <property type="entry name" value="CuRO_2_AAO_like_2"/>
    <property type="match status" value="1"/>
</dbReference>
<evidence type="ECO:0000256" key="10">
    <source>
        <dbReference type="ARBA" id="ARBA00023180"/>
    </source>
</evidence>
<reference evidence="17" key="1">
    <citation type="journal article" date="2020" name="Phytopathology">
        <title>Genome sequence and comparative analysis of Colletotrichum gloeosporioides isolated from Liriodendron leaves.</title>
        <authorList>
            <person name="Fu F.F."/>
            <person name="Hao Z."/>
            <person name="Wang P."/>
            <person name="Lu Y."/>
            <person name="Xue L.J."/>
            <person name="Wei G."/>
            <person name="Tian Y."/>
            <person name="Baishi H."/>
            <person name="Xu H."/>
            <person name="Shi J."/>
            <person name="Cheng T."/>
            <person name="Wang G."/>
            <person name="Yi Y."/>
            <person name="Chen J."/>
        </authorList>
    </citation>
    <scope>NUCLEOTIDE SEQUENCE</scope>
    <source>
        <strain evidence="17">Lc1</strain>
    </source>
</reference>
<evidence type="ECO:0000256" key="6">
    <source>
        <dbReference type="ARBA" id="ARBA00022729"/>
    </source>
</evidence>
<evidence type="ECO:0000256" key="12">
    <source>
        <dbReference type="SAM" id="MobiDB-lite"/>
    </source>
</evidence>
<evidence type="ECO:0000313" key="18">
    <source>
        <dbReference type="Proteomes" id="UP000613401"/>
    </source>
</evidence>
<dbReference type="PROSITE" id="PS00080">
    <property type="entry name" value="MULTICOPPER_OXIDASE2"/>
    <property type="match status" value="1"/>
</dbReference>
<dbReference type="PRINTS" id="PR00385">
    <property type="entry name" value="P450"/>
</dbReference>
<dbReference type="NCBIfam" id="TIGR03390">
    <property type="entry name" value="ascorbOXfungal"/>
    <property type="match status" value="1"/>
</dbReference>
<dbReference type="InterPro" id="IPR002355">
    <property type="entry name" value="Cu_oxidase_Cu_BS"/>
</dbReference>
<feature type="signal peptide" evidence="13">
    <location>
        <begin position="1"/>
        <end position="19"/>
    </location>
</feature>
<dbReference type="PANTHER" id="PTHR24305">
    <property type="entry name" value="CYTOCHROME P450"/>
    <property type="match status" value="1"/>
</dbReference>
<keyword evidence="18" id="KW-1185">Reference proteome</keyword>
<accession>A0A8H4C6J5</accession>
<dbReference type="Pfam" id="PF00067">
    <property type="entry name" value="p450"/>
    <property type="match status" value="1"/>
</dbReference>
<dbReference type="InterPro" id="IPR001128">
    <property type="entry name" value="Cyt_P450"/>
</dbReference>
<evidence type="ECO:0000256" key="1">
    <source>
        <dbReference type="ARBA" id="ARBA00001971"/>
    </source>
</evidence>
<dbReference type="Proteomes" id="UP000613401">
    <property type="component" value="Unassembled WGS sequence"/>
</dbReference>
<dbReference type="PROSITE" id="PS00079">
    <property type="entry name" value="MULTICOPPER_OXIDASE1"/>
    <property type="match status" value="1"/>
</dbReference>
<dbReference type="SUPFAM" id="SSF48264">
    <property type="entry name" value="Cytochrome P450"/>
    <property type="match status" value="1"/>
</dbReference>
<dbReference type="InterPro" id="IPR017762">
    <property type="entry name" value="Multicopper_oxidase_fun"/>
</dbReference>
<comment type="similarity">
    <text evidence="3">Belongs to the cytochrome P450 family.</text>
</comment>
<keyword evidence="9" id="KW-0503">Monooxygenase</keyword>
<feature type="domain" description="Plastocyanin-like" evidence="16">
    <location>
        <begin position="51"/>
        <end position="167"/>
    </location>
</feature>